<dbReference type="PROSITE" id="PS50966">
    <property type="entry name" value="ZF_SWIM"/>
    <property type="match status" value="1"/>
</dbReference>
<feature type="non-terminal residue" evidence="3">
    <location>
        <position position="1"/>
    </location>
</feature>
<dbReference type="Pfam" id="PF04434">
    <property type="entry name" value="SWIM"/>
    <property type="match status" value="1"/>
</dbReference>
<gene>
    <name evidence="3" type="ORF">Ccrd_013783</name>
</gene>
<evidence type="ECO:0000259" key="2">
    <source>
        <dbReference type="PROSITE" id="PS50966"/>
    </source>
</evidence>
<keyword evidence="1" id="KW-0862">Zinc</keyword>
<reference evidence="3 4" key="1">
    <citation type="journal article" date="2016" name="Sci. Rep.">
        <title>The genome sequence of the outbreeding globe artichoke constructed de novo incorporating a phase-aware low-pass sequencing strategy of F1 progeny.</title>
        <authorList>
            <person name="Scaglione D."/>
            <person name="Reyes-Chin-Wo S."/>
            <person name="Acquadro A."/>
            <person name="Froenicke L."/>
            <person name="Portis E."/>
            <person name="Beitel C."/>
            <person name="Tirone M."/>
            <person name="Mauro R."/>
            <person name="Lo Monaco A."/>
            <person name="Mauromicale G."/>
            <person name="Faccioli P."/>
            <person name="Cattivelli L."/>
            <person name="Rieseberg L."/>
            <person name="Michelmore R."/>
            <person name="Lanteri S."/>
        </authorList>
    </citation>
    <scope>NUCLEOTIDE SEQUENCE [LARGE SCALE GENOMIC DNA]</scope>
    <source>
        <strain evidence="3">2C</strain>
    </source>
</reference>
<accession>A0A103YEY0</accession>
<dbReference type="InterPro" id="IPR007527">
    <property type="entry name" value="Znf_SWIM"/>
</dbReference>
<protein>
    <submittedName>
        <fullName evidence="3">Zinc finger, SWIM-type</fullName>
    </submittedName>
</protein>
<evidence type="ECO:0000313" key="4">
    <source>
        <dbReference type="Proteomes" id="UP000243975"/>
    </source>
</evidence>
<keyword evidence="4" id="KW-1185">Reference proteome</keyword>
<organism evidence="3 4">
    <name type="scientific">Cynara cardunculus var. scolymus</name>
    <name type="common">Globe artichoke</name>
    <name type="synonym">Cynara scolymus</name>
    <dbReference type="NCBI Taxonomy" id="59895"/>
    <lineage>
        <taxon>Eukaryota</taxon>
        <taxon>Viridiplantae</taxon>
        <taxon>Streptophyta</taxon>
        <taxon>Embryophyta</taxon>
        <taxon>Tracheophyta</taxon>
        <taxon>Spermatophyta</taxon>
        <taxon>Magnoliopsida</taxon>
        <taxon>eudicotyledons</taxon>
        <taxon>Gunneridae</taxon>
        <taxon>Pentapetalae</taxon>
        <taxon>asterids</taxon>
        <taxon>campanulids</taxon>
        <taxon>Asterales</taxon>
        <taxon>Asteraceae</taxon>
        <taxon>Carduoideae</taxon>
        <taxon>Cardueae</taxon>
        <taxon>Carduinae</taxon>
        <taxon>Cynara</taxon>
    </lineage>
</organism>
<name>A0A103YEY0_CYNCS</name>
<dbReference type="GO" id="GO:0008270">
    <property type="term" value="F:zinc ion binding"/>
    <property type="evidence" value="ECO:0007669"/>
    <property type="project" value="UniProtKB-KW"/>
</dbReference>
<evidence type="ECO:0000313" key="3">
    <source>
        <dbReference type="EMBL" id="KVI07852.1"/>
    </source>
</evidence>
<sequence length="95" mass="10710">IDQAEQALSISPGSTNWYTPVVEEVVKHIIESVYPSLDVAESEYQKYVETAGFEVVRNLKESTIVCSCNHIGRHGYLCRHVFKVLLNVGVEFIPE</sequence>
<dbReference type="Gramene" id="KVI07852">
    <property type="protein sequence ID" value="KVI07852"/>
    <property type="gene ID" value="Ccrd_013783"/>
</dbReference>
<evidence type="ECO:0000256" key="1">
    <source>
        <dbReference type="PROSITE-ProRule" id="PRU00325"/>
    </source>
</evidence>
<dbReference type="Proteomes" id="UP000243975">
    <property type="component" value="Unassembled WGS sequence"/>
</dbReference>
<dbReference type="AlphaFoldDB" id="A0A103YEY0"/>
<dbReference type="EMBL" id="LEKV01001481">
    <property type="protein sequence ID" value="KVI07852.1"/>
    <property type="molecule type" value="Genomic_DNA"/>
</dbReference>
<comment type="caution">
    <text evidence="3">The sequence shown here is derived from an EMBL/GenBank/DDBJ whole genome shotgun (WGS) entry which is preliminary data.</text>
</comment>
<keyword evidence="1" id="KW-0863">Zinc-finger</keyword>
<feature type="domain" description="SWIM-type" evidence="2">
    <location>
        <begin position="53"/>
        <end position="89"/>
    </location>
</feature>
<keyword evidence="1" id="KW-0479">Metal-binding</keyword>
<proteinExistence type="predicted"/>
<feature type="non-terminal residue" evidence="3">
    <location>
        <position position="95"/>
    </location>
</feature>